<evidence type="ECO:0000259" key="3">
    <source>
        <dbReference type="Pfam" id="PF00823"/>
    </source>
</evidence>
<evidence type="ECO:0000313" key="6">
    <source>
        <dbReference type="Proteomes" id="UP000020681"/>
    </source>
</evidence>
<gene>
    <name evidence="5" type="ORF">I551_3312</name>
</gene>
<dbReference type="InterPro" id="IPR000030">
    <property type="entry name" value="PPE_dom"/>
</dbReference>
<comment type="similarity">
    <text evidence="1">Belongs to the mycobacterial PPE family.</text>
</comment>
<sequence>MACTATQALQASLQAKAAAAAYETAFAMTVPPPMIAANRALSASLVATNLLGQNTPAIAAAEAAYGEMWAQDAAAMYGYGACCATATQLTPFADPPPTTSPEAGLIAQAATTSSAQSQASLSQVMSTVPTALQGLASPSASGVTITDVAGALGLGAPQLDRIQSWLGLQGIDLTTPSGLLAFFNGTDGSPLGTAVNAITTNAIGSGFYTPGNFFGTMCDFFGLSSFSAMDAAEDAAIAASSGLGGAAPGLGGFGGLGTAVSAGVGNAASIGSLSVPPTWATTSPVGAAVATLPSVAAGAPLTAHGPASMLGGLPLSGFGGRGFSEVPATGSSRQWSCTRQRRVDRTPCQSGARPCSAPARKPFHALPPQLSAVAGTVESLCFCGAPTSRRDGSQPSLWWPGFAYSPPSSDAGHCALGWRPPLRRIRPQQHPPPASAEPTSTNRPCAAPGTNARHPQVTAPAKALG</sequence>
<accession>A0ABN0R084</accession>
<feature type="region of interest" description="Disordered" evidence="2">
    <location>
        <begin position="423"/>
        <end position="465"/>
    </location>
</feature>
<dbReference type="SUPFAM" id="SSF140459">
    <property type="entry name" value="PE/PPE dimer-like"/>
    <property type="match status" value="1"/>
</dbReference>
<feature type="domain" description="PPE family C-terminal" evidence="4">
    <location>
        <begin position="261"/>
        <end position="329"/>
    </location>
</feature>
<dbReference type="Proteomes" id="UP000020681">
    <property type="component" value="Unassembled WGS sequence"/>
</dbReference>
<dbReference type="InterPro" id="IPR038332">
    <property type="entry name" value="PPE_sf"/>
</dbReference>
<evidence type="ECO:0000256" key="2">
    <source>
        <dbReference type="SAM" id="MobiDB-lite"/>
    </source>
</evidence>
<name>A0ABN0R084_MYCUL</name>
<evidence type="ECO:0000313" key="5">
    <source>
        <dbReference type="EMBL" id="EUA90245.1"/>
    </source>
</evidence>
<reference evidence="5 6" key="1">
    <citation type="submission" date="2014-01" db="EMBL/GenBank/DDBJ databases">
        <authorList>
            <person name="Dobos K."/>
            <person name="Lenaerts A."/>
            <person name="Ordway D."/>
            <person name="DeGroote M.A."/>
            <person name="Parker T."/>
            <person name="Sizemore C."/>
            <person name="Tallon L.J."/>
            <person name="Sadzewicz L.K."/>
            <person name="Sengamalay N."/>
            <person name="Fraser C.M."/>
            <person name="Hine E."/>
            <person name="Shefchek K.A."/>
            <person name="Das S.P."/>
            <person name="Tettelin H."/>
        </authorList>
    </citation>
    <scope>NUCLEOTIDE SEQUENCE [LARGE SCALE GENOMIC DNA]</scope>
    <source>
        <strain evidence="5 6">Harvey</strain>
    </source>
</reference>
<dbReference type="EMBL" id="JAOL01000106">
    <property type="protein sequence ID" value="EUA90245.1"/>
    <property type="molecule type" value="Genomic_DNA"/>
</dbReference>
<dbReference type="Pfam" id="PF00823">
    <property type="entry name" value="PPE"/>
    <property type="match status" value="1"/>
</dbReference>
<organism evidence="5 6">
    <name type="scientific">Mycobacterium ulcerans str. Harvey</name>
    <dbReference type="NCBI Taxonomy" id="1299332"/>
    <lineage>
        <taxon>Bacteria</taxon>
        <taxon>Bacillati</taxon>
        <taxon>Actinomycetota</taxon>
        <taxon>Actinomycetes</taxon>
        <taxon>Mycobacteriales</taxon>
        <taxon>Mycobacteriaceae</taxon>
        <taxon>Mycobacterium</taxon>
        <taxon>Mycobacterium ulcerans group</taxon>
    </lineage>
</organism>
<dbReference type="Gene3D" id="1.20.1260.20">
    <property type="entry name" value="PPE superfamily"/>
    <property type="match status" value="1"/>
</dbReference>
<dbReference type="Pfam" id="PF12484">
    <property type="entry name" value="PPE-SVP"/>
    <property type="match status" value="1"/>
</dbReference>
<proteinExistence type="inferred from homology"/>
<evidence type="ECO:0000256" key="1">
    <source>
        <dbReference type="ARBA" id="ARBA00010652"/>
    </source>
</evidence>
<feature type="domain" description="PPE" evidence="3">
    <location>
        <begin position="3"/>
        <end position="89"/>
    </location>
</feature>
<dbReference type="InterPro" id="IPR022171">
    <property type="entry name" value="PPE_C"/>
</dbReference>
<dbReference type="PANTHER" id="PTHR46766">
    <property type="entry name" value="GLUTAMINE-RICH PROTEIN 2"/>
    <property type="match status" value="1"/>
</dbReference>
<protein>
    <submittedName>
        <fullName evidence="5">PPE family protein</fullName>
    </submittedName>
</protein>
<comment type="caution">
    <text evidence="5">The sequence shown here is derived from an EMBL/GenBank/DDBJ whole genome shotgun (WGS) entry which is preliminary data.</text>
</comment>
<dbReference type="PANTHER" id="PTHR46766:SF1">
    <property type="entry name" value="GLUTAMINE-RICH PROTEIN 2"/>
    <property type="match status" value="1"/>
</dbReference>
<evidence type="ECO:0000259" key="4">
    <source>
        <dbReference type="Pfam" id="PF12484"/>
    </source>
</evidence>
<keyword evidence="6" id="KW-1185">Reference proteome</keyword>